<dbReference type="OrthoDB" id="420518at2759"/>
<keyword evidence="5" id="KW-0719">Serine esterase</keyword>
<evidence type="ECO:0000313" key="10">
    <source>
        <dbReference type="Proteomes" id="UP000015104"/>
    </source>
</evidence>
<dbReference type="KEGG" id="tut:107364544"/>
<evidence type="ECO:0000256" key="6">
    <source>
        <dbReference type="ARBA" id="ARBA00022801"/>
    </source>
</evidence>
<accession>T1KIH5</accession>
<feature type="active site" description="Charge relay system" evidence="8">
    <location>
        <position position="151"/>
    </location>
</feature>
<evidence type="ECO:0000256" key="2">
    <source>
        <dbReference type="ARBA" id="ARBA00005622"/>
    </source>
</evidence>
<reference evidence="9" key="2">
    <citation type="submission" date="2015-06" db="UniProtKB">
        <authorList>
            <consortium name="EnsemblMetazoa"/>
        </authorList>
    </citation>
    <scope>IDENTIFICATION</scope>
</reference>
<sequence length="281" mass="31533">MSSDLQTISAVKCFGGQQFIYSHYSETLKCTSKFSLYCPPQASESNKVPVIYFLSGLTSSVKELIQQSGFQKYAAQHGICVVGPDTFPRDALPISPPITRAQMAAMYVDAETPGWSDHYKMYSYVTVELIKTIEEKFNFVQKDNRSVMGHSMGGHGALICSLRNPGLYKCCSAFAPLYNLEGAAEFMVNLIQAENVKDWDATKLIRNYKGPSLNIRIDQGAEDYILGMFSPDRFLSAALESKTTVSFNLIEGYDHGWFFIKTFIEDNFNHHAKFLKSSNNH</sequence>
<dbReference type="STRING" id="32264.T1KIH5"/>
<reference evidence="10" key="1">
    <citation type="submission" date="2011-08" db="EMBL/GenBank/DDBJ databases">
        <authorList>
            <person name="Rombauts S."/>
        </authorList>
    </citation>
    <scope>NUCLEOTIDE SEQUENCE</scope>
    <source>
        <strain evidence="10">London</strain>
    </source>
</reference>
<dbReference type="Pfam" id="PF00756">
    <property type="entry name" value="Esterase"/>
    <property type="match status" value="1"/>
</dbReference>
<protein>
    <recommendedName>
        <fullName evidence="4">S-formylglutathione hydrolase</fullName>
        <ecNumber evidence="3">3.1.2.12</ecNumber>
    </recommendedName>
    <alternativeName>
        <fullName evidence="7">Esterase D</fullName>
    </alternativeName>
</protein>
<dbReference type="EnsemblMetazoa" id="tetur12g01380.1">
    <property type="protein sequence ID" value="tetur12g01380.1"/>
    <property type="gene ID" value="tetur12g01380"/>
</dbReference>
<name>T1KIH5_TETUR</name>
<dbReference type="SUPFAM" id="SSF53474">
    <property type="entry name" value="alpha/beta-Hydrolases"/>
    <property type="match status" value="1"/>
</dbReference>
<keyword evidence="6" id="KW-0378">Hydrolase</keyword>
<dbReference type="EC" id="3.1.2.12" evidence="3"/>
<comment type="function">
    <text evidence="1">Serine hydrolase involved in the detoxification of formaldehyde.</text>
</comment>
<feature type="active site" description="Charge relay system" evidence="8">
    <location>
        <position position="223"/>
    </location>
</feature>
<evidence type="ECO:0000256" key="1">
    <source>
        <dbReference type="ARBA" id="ARBA00002608"/>
    </source>
</evidence>
<gene>
    <name evidence="9" type="primary">107364544</name>
</gene>
<evidence type="ECO:0000256" key="3">
    <source>
        <dbReference type="ARBA" id="ARBA00012479"/>
    </source>
</evidence>
<dbReference type="Proteomes" id="UP000015104">
    <property type="component" value="Unassembled WGS sequence"/>
</dbReference>
<dbReference type="GO" id="GO:0052689">
    <property type="term" value="F:carboxylic ester hydrolase activity"/>
    <property type="evidence" value="ECO:0007669"/>
    <property type="project" value="UniProtKB-KW"/>
</dbReference>
<keyword evidence="10" id="KW-1185">Reference proteome</keyword>
<dbReference type="GO" id="GO:0018738">
    <property type="term" value="F:S-formylglutathione hydrolase activity"/>
    <property type="evidence" value="ECO:0007669"/>
    <property type="project" value="UniProtKB-EC"/>
</dbReference>
<dbReference type="EMBL" id="CAEY01000114">
    <property type="status" value="NOT_ANNOTATED_CDS"/>
    <property type="molecule type" value="Genomic_DNA"/>
</dbReference>
<dbReference type="HOGENOM" id="CLU_056472_0_0_1"/>
<feature type="active site" description="Charge relay system" evidence="8">
    <location>
        <position position="255"/>
    </location>
</feature>
<dbReference type="eggNOG" id="KOG3101">
    <property type="taxonomic scope" value="Eukaryota"/>
</dbReference>
<dbReference type="Gene3D" id="3.40.50.1820">
    <property type="entry name" value="alpha/beta hydrolase"/>
    <property type="match status" value="1"/>
</dbReference>
<dbReference type="InterPro" id="IPR014186">
    <property type="entry name" value="S-formylglutathione_hydrol"/>
</dbReference>
<dbReference type="GO" id="GO:0005829">
    <property type="term" value="C:cytosol"/>
    <property type="evidence" value="ECO:0007669"/>
    <property type="project" value="TreeGrafter"/>
</dbReference>
<evidence type="ECO:0000256" key="4">
    <source>
        <dbReference type="ARBA" id="ARBA00016774"/>
    </source>
</evidence>
<dbReference type="OMA" id="YKCCSAF"/>
<dbReference type="InterPro" id="IPR029058">
    <property type="entry name" value="AB_hydrolase_fold"/>
</dbReference>
<dbReference type="InterPro" id="IPR000801">
    <property type="entry name" value="Esterase-like"/>
</dbReference>
<dbReference type="GO" id="GO:0046294">
    <property type="term" value="P:formaldehyde catabolic process"/>
    <property type="evidence" value="ECO:0007669"/>
    <property type="project" value="InterPro"/>
</dbReference>
<organism evidence="9 10">
    <name type="scientific">Tetranychus urticae</name>
    <name type="common">Two-spotted spider mite</name>
    <dbReference type="NCBI Taxonomy" id="32264"/>
    <lineage>
        <taxon>Eukaryota</taxon>
        <taxon>Metazoa</taxon>
        <taxon>Ecdysozoa</taxon>
        <taxon>Arthropoda</taxon>
        <taxon>Chelicerata</taxon>
        <taxon>Arachnida</taxon>
        <taxon>Acari</taxon>
        <taxon>Acariformes</taxon>
        <taxon>Trombidiformes</taxon>
        <taxon>Prostigmata</taxon>
        <taxon>Eleutherengona</taxon>
        <taxon>Raphignathae</taxon>
        <taxon>Tetranychoidea</taxon>
        <taxon>Tetranychidae</taxon>
        <taxon>Tetranychus</taxon>
    </lineage>
</organism>
<dbReference type="PANTHER" id="PTHR10061:SF0">
    <property type="entry name" value="S-FORMYLGLUTATHIONE HYDROLASE"/>
    <property type="match status" value="1"/>
</dbReference>
<evidence type="ECO:0000256" key="8">
    <source>
        <dbReference type="PIRSR" id="PIRSR614186-1"/>
    </source>
</evidence>
<dbReference type="PANTHER" id="PTHR10061">
    <property type="entry name" value="S-FORMYLGLUTATHIONE HYDROLASE"/>
    <property type="match status" value="1"/>
</dbReference>
<dbReference type="AlphaFoldDB" id="T1KIH5"/>
<evidence type="ECO:0000256" key="5">
    <source>
        <dbReference type="ARBA" id="ARBA00022487"/>
    </source>
</evidence>
<evidence type="ECO:0000256" key="7">
    <source>
        <dbReference type="ARBA" id="ARBA00032082"/>
    </source>
</evidence>
<evidence type="ECO:0000313" key="9">
    <source>
        <dbReference type="EnsemblMetazoa" id="tetur12g01380.1"/>
    </source>
</evidence>
<comment type="similarity">
    <text evidence="2">Belongs to the esterase D family.</text>
</comment>
<proteinExistence type="inferred from homology"/>